<dbReference type="PANTHER" id="PTHR46648">
    <property type="entry name" value="HIT FAMILY PROTEIN 1"/>
    <property type="match status" value="1"/>
</dbReference>
<dbReference type="PROSITE" id="PS00892">
    <property type="entry name" value="HIT_1"/>
    <property type="match status" value="1"/>
</dbReference>
<evidence type="ECO:0000259" key="4">
    <source>
        <dbReference type="PROSITE" id="PS51084"/>
    </source>
</evidence>
<protein>
    <submittedName>
        <fullName evidence="5">Diadenosine polyphosphate hydrolase</fullName>
    </submittedName>
</protein>
<comment type="caution">
    <text evidence="5">The sequence shown here is derived from an EMBL/GenBank/DDBJ whole genome shotgun (WGS) entry which is preliminary data.</text>
</comment>
<proteinExistence type="predicted"/>
<dbReference type="Gene3D" id="3.30.428.10">
    <property type="entry name" value="HIT-like"/>
    <property type="match status" value="1"/>
</dbReference>
<dbReference type="PRINTS" id="PR00332">
    <property type="entry name" value="HISTRIAD"/>
</dbReference>
<dbReference type="InterPro" id="IPR011146">
    <property type="entry name" value="HIT-like"/>
</dbReference>
<dbReference type="PROSITE" id="PS51084">
    <property type="entry name" value="HIT_2"/>
    <property type="match status" value="1"/>
</dbReference>
<gene>
    <name evidence="5" type="ORF">FD20_GL001308</name>
</gene>
<dbReference type="PANTHER" id="PTHR46648:SF1">
    <property type="entry name" value="ADENOSINE 5'-MONOPHOSPHORAMIDASE HNT1"/>
    <property type="match status" value="1"/>
</dbReference>
<dbReference type="STRING" id="1423812.FD20_GL001308"/>
<feature type="short sequence motif" description="Histidine triad motif" evidence="2 3">
    <location>
        <begin position="98"/>
        <end position="102"/>
    </location>
</feature>
<dbReference type="GO" id="GO:0009117">
    <property type="term" value="P:nucleotide metabolic process"/>
    <property type="evidence" value="ECO:0007669"/>
    <property type="project" value="TreeGrafter"/>
</dbReference>
<dbReference type="GO" id="GO:0016787">
    <property type="term" value="F:hydrolase activity"/>
    <property type="evidence" value="ECO:0007669"/>
    <property type="project" value="UniProtKB-KW"/>
</dbReference>
<organism evidence="5 6">
    <name type="scientific">Liquorilactobacillus uvarum DSM 19971</name>
    <dbReference type="NCBI Taxonomy" id="1423812"/>
    <lineage>
        <taxon>Bacteria</taxon>
        <taxon>Bacillati</taxon>
        <taxon>Bacillota</taxon>
        <taxon>Bacilli</taxon>
        <taxon>Lactobacillales</taxon>
        <taxon>Lactobacillaceae</taxon>
        <taxon>Liquorilactobacillus</taxon>
    </lineage>
</organism>
<dbReference type="InterPro" id="IPR036265">
    <property type="entry name" value="HIT-like_sf"/>
</dbReference>
<dbReference type="AlphaFoldDB" id="A0A0R1Q1M3"/>
<dbReference type="EMBL" id="AZEG01000003">
    <property type="protein sequence ID" value="KRL38592.1"/>
    <property type="molecule type" value="Genomic_DNA"/>
</dbReference>
<feature type="active site" description="Tele-AMP-histidine intermediate" evidence="1">
    <location>
        <position position="100"/>
    </location>
</feature>
<keyword evidence="5" id="KW-0378">Hydrolase</keyword>
<accession>A0A0R1Q1M3</accession>
<evidence type="ECO:0000256" key="2">
    <source>
        <dbReference type="PIRSR" id="PIRSR601310-3"/>
    </source>
</evidence>
<evidence type="ECO:0000256" key="3">
    <source>
        <dbReference type="PROSITE-ProRule" id="PRU00464"/>
    </source>
</evidence>
<dbReference type="InterPro" id="IPR039384">
    <property type="entry name" value="HINT"/>
</dbReference>
<dbReference type="RefSeq" id="WP_057735921.1">
    <property type="nucleotide sequence ID" value="NZ_AZEG01000003.1"/>
</dbReference>
<evidence type="ECO:0000256" key="1">
    <source>
        <dbReference type="PIRSR" id="PIRSR601310-1"/>
    </source>
</evidence>
<name>A0A0R1Q1M3_9LACO</name>
<dbReference type="CDD" id="cd01277">
    <property type="entry name" value="HINT_subgroup"/>
    <property type="match status" value="1"/>
</dbReference>
<feature type="domain" description="HIT" evidence="4">
    <location>
        <begin position="5"/>
        <end position="115"/>
    </location>
</feature>
<evidence type="ECO:0000313" key="6">
    <source>
        <dbReference type="Proteomes" id="UP000051155"/>
    </source>
</evidence>
<dbReference type="Proteomes" id="UP000051155">
    <property type="component" value="Unassembled WGS sequence"/>
</dbReference>
<dbReference type="Pfam" id="PF01230">
    <property type="entry name" value="HIT"/>
    <property type="match status" value="1"/>
</dbReference>
<keyword evidence="6" id="KW-1185">Reference proteome</keyword>
<evidence type="ECO:0000313" key="5">
    <source>
        <dbReference type="EMBL" id="KRL38592.1"/>
    </source>
</evidence>
<dbReference type="SUPFAM" id="SSF54197">
    <property type="entry name" value="HIT-like"/>
    <property type="match status" value="1"/>
</dbReference>
<dbReference type="InterPro" id="IPR019808">
    <property type="entry name" value="Histidine_triad_CS"/>
</dbReference>
<dbReference type="FunFam" id="3.30.428.10:FF:000014">
    <property type="entry name" value="Putative histidine triad (HIT) protein"/>
    <property type="match status" value="1"/>
</dbReference>
<reference evidence="5 6" key="1">
    <citation type="journal article" date="2015" name="Genome Announc.">
        <title>Expanding the biotechnology potential of lactobacilli through comparative genomics of 213 strains and associated genera.</title>
        <authorList>
            <person name="Sun Z."/>
            <person name="Harris H.M."/>
            <person name="McCann A."/>
            <person name="Guo C."/>
            <person name="Argimon S."/>
            <person name="Zhang W."/>
            <person name="Yang X."/>
            <person name="Jeffery I.B."/>
            <person name="Cooney J.C."/>
            <person name="Kagawa T.F."/>
            <person name="Liu W."/>
            <person name="Song Y."/>
            <person name="Salvetti E."/>
            <person name="Wrobel A."/>
            <person name="Rasinkangas P."/>
            <person name="Parkhill J."/>
            <person name="Rea M.C."/>
            <person name="O'Sullivan O."/>
            <person name="Ritari J."/>
            <person name="Douillard F.P."/>
            <person name="Paul Ross R."/>
            <person name="Yang R."/>
            <person name="Briner A.E."/>
            <person name="Felis G.E."/>
            <person name="de Vos W.M."/>
            <person name="Barrangou R."/>
            <person name="Klaenhammer T.R."/>
            <person name="Caufield P.W."/>
            <person name="Cui Y."/>
            <person name="Zhang H."/>
            <person name="O'Toole P.W."/>
        </authorList>
    </citation>
    <scope>NUCLEOTIDE SEQUENCE [LARGE SCALE GENOMIC DNA]</scope>
    <source>
        <strain evidence="5 6">DSM 19971</strain>
    </source>
</reference>
<sequence length="140" mass="15894">MEECIFCKIITGEIPSTTVYEDETIKAFLDISQTTPGHTLIVPKKHVADIFEYDQTLAAEVFGRIPKIARAIKNSDDSIKGMNIVNNNGAIAYQSVFHSHFHLIPRYSKKDDFKMVFTDNSANYKQEKLNQIAAQIKKQL</sequence>
<dbReference type="InterPro" id="IPR001310">
    <property type="entry name" value="Histidine_triad_HIT"/>
</dbReference>
<dbReference type="OrthoDB" id="9784774at2"/>
<dbReference type="PATRIC" id="fig|1423812.3.peg.1394"/>